<sequence length="161" mass="16473">MSTILGTPPAEPGPARKPRRGDAERILAGELLDAFRASAQTHTEFMARLHGMVVNDVLAVETVALDADGRIFRQWHVAAGAAEICNLSTEEVTVTASGPASGPPTGGVGVSVVPAGAIRIVNLGSRQMTIYGTATDRVSFQVVTRGGILGSTIGAIDGGAP</sequence>
<proteinExistence type="predicted"/>
<evidence type="ECO:0000256" key="1">
    <source>
        <dbReference type="SAM" id="MobiDB-lite"/>
    </source>
</evidence>
<dbReference type="AlphaFoldDB" id="A0A6V8L876"/>
<protein>
    <submittedName>
        <fullName evidence="2">Uncharacterized protein</fullName>
    </submittedName>
</protein>
<dbReference type="RefSeq" id="WP_173079350.1">
    <property type="nucleotide sequence ID" value="NZ_BAABJB010000013.1"/>
</dbReference>
<keyword evidence="3" id="KW-1185">Reference proteome</keyword>
<feature type="region of interest" description="Disordered" evidence="1">
    <location>
        <begin position="1"/>
        <end position="21"/>
    </location>
</feature>
<reference evidence="2 3" key="1">
    <citation type="submission" date="2020-03" db="EMBL/GenBank/DDBJ databases">
        <title>Whole genome shotgun sequence of Phytohabitans rumicis NBRC 108638.</title>
        <authorList>
            <person name="Komaki H."/>
            <person name="Tamura T."/>
        </authorList>
    </citation>
    <scope>NUCLEOTIDE SEQUENCE [LARGE SCALE GENOMIC DNA]</scope>
    <source>
        <strain evidence="2 3">NBRC 108638</strain>
    </source>
</reference>
<gene>
    <name evidence="2" type="ORF">Prum_061260</name>
</gene>
<evidence type="ECO:0000313" key="3">
    <source>
        <dbReference type="Proteomes" id="UP000482960"/>
    </source>
</evidence>
<name>A0A6V8L876_9ACTN</name>
<accession>A0A6V8L876</accession>
<organism evidence="2 3">
    <name type="scientific">Phytohabitans rumicis</name>
    <dbReference type="NCBI Taxonomy" id="1076125"/>
    <lineage>
        <taxon>Bacteria</taxon>
        <taxon>Bacillati</taxon>
        <taxon>Actinomycetota</taxon>
        <taxon>Actinomycetes</taxon>
        <taxon>Micromonosporales</taxon>
        <taxon>Micromonosporaceae</taxon>
    </lineage>
</organism>
<dbReference type="EMBL" id="BLPG01000001">
    <property type="protein sequence ID" value="GFJ92484.1"/>
    <property type="molecule type" value="Genomic_DNA"/>
</dbReference>
<comment type="caution">
    <text evidence="2">The sequence shown here is derived from an EMBL/GenBank/DDBJ whole genome shotgun (WGS) entry which is preliminary data.</text>
</comment>
<evidence type="ECO:0000313" key="2">
    <source>
        <dbReference type="EMBL" id="GFJ92484.1"/>
    </source>
</evidence>
<dbReference type="Proteomes" id="UP000482960">
    <property type="component" value="Unassembled WGS sequence"/>
</dbReference>
<reference evidence="2 3" key="2">
    <citation type="submission" date="2020-03" db="EMBL/GenBank/DDBJ databases">
        <authorList>
            <person name="Ichikawa N."/>
            <person name="Kimura A."/>
            <person name="Kitahashi Y."/>
            <person name="Uohara A."/>
        </authorList>
    </citation>
    <scope>NUCLEOTIDE SEQUENCE [LARGE SCALE GENOMIC DNA]</scope>
    <source>
        <strain evidence="2 3">NBRC 108638</strain>
    </source>
</reference>